<protein>
    <submittedName>
        <fullName evidence="2">Uncharacterized protein</fullName>
    </submittedName>
</protein>
<dbReference type="EMBL" id="JAPQKI010000001">
    <property type="protein sequence ID" value="KAJ5112189.1"/>
    <property type="molecule type" value="Genomic_DNA"/>
</dbReference>
<feature type="transmembrane region" description="Helical" evidence="1">
    <location>
        <begin position="110"/>
        <end position="135"/>
    </location>
</feature>
<keyword evidence="3" id="KW-1185">Reference proteome</keyword>
<name>A0A9W9G552_9EURO</name>
<keyword evidence="1" id="KW-1133">Transmembrane helix</keyword>
<keyword evidence="1" id="KW-0472">Membrane</keyword>
<feature type="transmembrane region" description="Helical" evidence="1">
    <location>
        <begin position="26"/>
        <end position="50"/>
    </location>
</feature>
<feature type="transmembrane region" description="Helical" evidence="1">
    <location>
        <begin position="81"/>
        <end position="98"/>
    </location>
</feature>
<evidence type="ECO:0000313" key="2">
    <source>
        <dbReference type="EMBL" id="KAJ5112189.1"/>
    </source>
</evidence>
<feature type="non-terminal residue" evidence="2">
    <location>
        <position position="1"/>
    </location>
</feature>
<dbReference type="Proteomes" id="UP001149074">
    <property type="component" value="Unassembled WGS sequence"/>
</dbReference>
<evidence type="ECO:0000256" key="1">
    <source>
        <dbReference type="SAM" id="Phobius"/>
    </source>
</evidence>
<sequence>MPVHVPDYSRDSREEYFRNNRKRPKYLETLIVIEELLICLINAIVFAAFAQGTGVFSRRVHEFPELFKPPYSPYIGRGTDMPFITACIVIAWTVLLFLPQICWLASKRSWWLIVTLFRCGVVVCLALSAVFQSWYLPLPLGSCQNDGEWRDTTNVPEGTLTMFKDMPTEIIDHNGGIKTVSACERLLWIWRFEIAN</sequence>
<reference evidence="2" key="2">
    <citation type="journal article" date="2023" name="IMA Fungus">
        <title>Comparative genomic study of the Penicillium genus elucidates a diverse pangenome and 15 lateral gene transfer events.</title>
        <authorList>
            <person name="Petersen C."/>
            <person name="Sorensen T."/>
            <person name="Nielsen M.R."/>
            <person name="Sondergaard T.E."/>
            <person name="Sorensen J.L."/>
            <person name="Fitzpatrick D.A."/>
            <person name="Frisvad J.C."/>
            <person name="Nielsen K.L."/>
        </authorList>
    </citation>
    <scope>NUCLEOTIDE SEQUENCE</scope>
    <source>
        <strain evidence="2">IBT 30761</strain>
    </source>
</reference>
<evidence type="ECO:0000313" key="3">
    <source>
        <dbReference type="Proteomes" id="UP001149074"/>
    </source>
</evidence>
<comment type="caution">
    <text evidence="2">The sequence shown here is derived from an EMBL/GenBank/DDBJ whole genome shotgun (WGS) entry which is preliminary data.</text>
</comment>
<proteinExistence type="predicted"/>
<gene>
    <name evidence="2" type="ORF">N7532_000234</name>
</gene>
<accession>A0A9W9G552</accession>
<dbReference type="AlphaFoldDB" id="A0A9W9G552"/>
<reference evidence="2" key="1">
    <citation type="submission" date="2022-11" db="EMBL/GenBank/DDBJ databases">
        <authorList>
            <person name="Petersen C."/>
        </authorList>
    </citation>
    <scope>NUCLEOTIDE SEQUENCE</scope>
    <source>
        <strain evidence="2">IBT 30761</strain>
    </source>
</reference>
<organism evidence="2 3">
    <name type="scientific">Penicillium argentinense</name>
    <dbReference type="NCBI Taxonomy" id="1131581"/>
    <lineage>
        <taxon>Eukaryota</taxon>
        <taxon>Fungi</taxon>
        <taxon>Dikarya</taxon>
        <taxon>Ascomycota</taxon>
        <taxon>Pezizomycotina</taxon>
        <taxon>Eurotiomycetes</taxon>
        <taxon>Eurotiomycetidae</taxon>
        <taxon>Eurotiales</taxon>
        <taxon>Aspergillaceae</taxon>
        <taxon>Penicillium</taxon>
    </lineage>
</organism>
<dbReference type="GeneID" id="81351717"/>
<dbReference type="RefSeq" id="XP_056479962.1">
    <property type="nucleotide sequence ID" value="XM_056612738.1"/>
</dbReference>
<keyword evidence="1" id="KW-0812">Transmembrane</keyword>
<dbReference type="OrthoDB" id="4418711at2759"/>